<evidence type="ECO:0000313" key="3">
    <source>
        <dbReference type="EMBL" id="CAJ1967243.1"/>
    </source>
</evidence>
<feature type="compositionally biased region" description="Basic and acidic residues" evidence="1">
    <location>
        <begin position="269"/>
        <end position="286"/>
    </location>
</feature>
<organism evidence="3 4">
    <name type="scientific">Cylindrotheca closterium</name>
    <dbReference type="NCBI Taxonomy" id="2856"/>
    <lineage>
        <taxon>Eukaryota</taxon>
        <taxon>Sar</taxon>
        <taxon>Stramenopiles</taxon>
        <taxon>Ochrophyta</taxon>
        <taxon>Bacillariophyta</taxon>
        <taxon>Bacillariophyceae</taxon>
        <taxon>Bacillariophycidae</taxon>
        <taxon>Bacillariales</taxon>
        <taxon>Bacillariaceae</taxon>
        <taxon>Cylindrotheca</taxon>
    </lineage>
</organism>
<keyword evidence="4" id="KW-1185">Reference proteome</keyword>
<reference evidence="3" key="1">
    <citation type="submission" date="2023-08" db="EMBL/GenBank/DDBJ databases">
        <authorList>
            <person name="Audoor S."/>
            <person name="Bilcke G."/>
        </authorList>
    </citation>
    <scope>NUCLEOTIDE SEQUENCE</scope>
</reference>
<evidence type="ECO:0000256" key="1">
    <source>
        <dbReference type="SAM" id="MobiDB-lite"/>
    </source>
</evidence>
<feature type="compositionally biased region" description="Low complexity" evidence="1">
    <location>
        <begin position="1053"/>
        <end position="1071"/>
    </location>
</feature>
<protein>
    <submittedName>
        <fullName evidence="3">Uncharacterized protein</fullName>
    </submittedName>
</protein>
<evidence type="ECO:0000256" key="2">
    <source>
        <dbReference type="SAM" id="Phobius"/>
    </source>
</evidence>
<proteinExistence type="predicted"/>
<feature type="region of interest" description="Disordered" evidence="1">
    <location>
        <begin position="1"/>
        <end position="50"/>
    </location>
</feature>
<dbReference type="AlphaFoldDB" id="A0AAD2JNM0"/>
<comment type="caution">
    <text evidence="3">The sequence shown here is derived from an EMBL/GenBank/DDBJ whole genome shotgun (WGS) entry which is preliminary data.</text>
</comment>
<keyword evidence="2" id="KW-0472">Membrane</keyword>
<dbReference type="Proteomes" id="UP001295423">
    <property type="component" value="Unassembled WGS sequence"/>
</dbReference>
<feature type="compositionally biased region" description="Basic and acidic residues" evidence="1">
    <location>
        <begin position="1083"/>
        <end position="1103"/>
    </location>
</feature>
<sequence>MAEIETVLVRDFPSLETPRNNRKPGAKSLNMSSSASTFVETPMANDDSPDTLHIRAISTEGKRTTDILKDLDTPPRSNHRKLFLSKMMEEFPSPAIPNGILSPSMSEVTAPSAFKERNHSFASSSPSVSDIDFSISQTSMKPSLLFREKETKRAMDFSTVFKSRSAPVRNHPAAVLPVTPEAESEKKPMARESWQLHNTPESQPGRIVINSLIRDDVSWCASSACPFDCVEDYDHTSVPPALEEANSTANKESGLSGLFKKSSISRHRSIPESRAENHQTGARDNEGEVETQDNSSTMVGMVMRVERMSKLFGFFSKISASSEQRVEGSMPDDEAMDTEKEVVDIEGGEPVDSEFAESLGKNISNEHPIDESPGQNLSSSGSDTQKTKESPGNPENMISGNKKDVPELDDTVAPSRSYDDDAEHSSQQTAEQSKRYAKRFIFYIFVPALVLSIIILASILVKRMTDRETSYSVTSQTLPPTDIFDFRSEQTRRPIDVPPFFDNTHKLCNEAQKLTPSSKTYDSMSRTAWDNTINTCGDSLEFGFAAWYSVTVDESRFMEASTCNDADFDTQITIMSGVCEELSCVTFSDNECGAQSRATWYAEKGKSYVVVVGGYREEWGEYTLSLNPTTINDKCQDSVSSVAIDSTVFGTTSGATIEDLPSCGGVDTTKPGVWYEVSNVDGPVNADVIGRGFNFAGQVSVYDGSCDALSCAAGSKSGSVTWDALPGSTYHVYVNGEAVDGDFGLFLGRENKESCNEASPLQPSNFAYISSTRDARQQEVESCGFDGRQHSAPGKWFSLIGTGNEFKVSTCSADVDLDTEVSLFQGSCGALQCVAGTGRALPCAEGGVISWKTVPDSMYYIYVSGRGSRVGDFWLTIEETEVVGSICTEHLALGAFSTKSIKGFIEVGSTEPVQIEGLVGTARGVWYELIGTGNLVELSVCGMDSSFDGRVSVSTGDCSDRIVLGQTSKCGEDGDNVKFVTTVGHKYQVFVHGDDDEATGEYTLSMKDYDELNDRCALALPLETVSGVYFGSTTNAIISDAIDVIDAKNTVASAPSVTSTPTRRPTIVPTSAPSALPTETSNEDEKADNKGGKDKKDKENKNKDGRKIQEIIGSCDFIPPTFGLWYKIDGSGGDIIVSTCSEDTNFDTAIDIFIGGCGDLQCITSNDDSCGSQSLLATSL</sequence>
<keyword evidence="2" id="KW-0812">Transmembrane</keyword>
<gene>
    <name evidence="3" type="ORF">CYCCA115_LOCUS22683</name>
</gene>
<feature type="compositionally biased region" description="Polar residues" evidence="1">
    <location>
        <begin position="373"/>
        <end position="384"/>
    </location>
</feature>
<accession>A0AAD2JNM0</accession>
<feature type="transmembrane region" description="Helical" evidence="2">
    <location>
        <begin position="440"/>
        <end position="461"/>
    </location>
</feature>
<keyword evidence="2" id="KW-1133">Transmembrane helix</keyword>
<name>A0AAD2JNM0_9STRA</name>
<feature type="compositionally biased region" description="Polar residues" evidence="1">
    <location>
        <begin position="29"/>
        <end position="39"/>
    </location>
</feature>
<evidence type="ECO:0000313" key="4">
    <source>
        <dbReference type="Proteomes" id="UP001295423"/>
    </source>
</evidence>
<feature type="region of interest" description="Disordered" evidence="1">
    <location>
        <begin position="1053"/>
        <end position="1103"/>
    </location>
</feature>
<feature type="region of interest" description="Disordered" evidence="1">
    <location>
        <begin position="363"/>
        <end position="430"/>
    </location>
</feature>
<feature type="region of interest" description="Disordered" evidence="1">
    <location>
        <begin position="320"/>
        <end position="349"/>
    </location>
</feature>
<feature type="region of interest" description="Disordered" evidence="1">
    <location>
        <begin position="244"/>
        <end position="297"/>
    </location>
</feature>
<dbReference type="EMBL" id="CAKOGP040002315">
    <property type="protein sequence ID" value="CAJ1967243.1"/>
    <property type="molecule type" value="Genomic_DNA"/>
</dbReference>